<dbReference type="EMBL" id="SIHJ01000007">
    <property type="protein sequence ID" value="TWT29606.1"/>
    <property type="molecule type" value="Genomic_DNA"/>
</dbReference>
<dbReference type="RefSeq" id="WP_146568961.1">
    <property type="nucleotide sequence ID" value="NZ_SIHJ01000007.1"/>
</dbReference>
<feature type="chain" id="PRO_5022731633" description="PEP-CTERM protein-sorting domain-containing protein" evidence="1">
    <location>
        <begin position="29"/>
        <end position="403"/>
    </location>
</feature>
<accession>A0A5C5UTQ0</accession>
<protein>
    <recommendedName>
        <fullName evidence="4">PEP-CTERM protein-sorting domain-containing protein</fullName>
    </recommendedName>
</protein>
<reference evidence="2 3" key="1">
    <citation type="submission" date="2019-02" db="EMBL/GenBank/DDBJ databases">
        <title>Deep-cultivation of Planctomycetes and their phenomic and genomic characterization uncovers novel biology.</title>
        <authorList>
            <person name="Wiegand S."/>
            <person name="Jogler M."/>
            <person name="Boedeker C."/>
            <person name="Pinto D."/>
            <person name="Vollmers J."/>
            <person name="Rivas-Marin E."/>
            <person name="Kohn T."/>
            <person name="Peeters S.H."/>
            <person name="Heuer A."/>
            <person name="Rast P."/>
            <person name="Oberbeckmann S."/>
            <person name="Bunk B."/>
            <person name="Jeske O."/>
            <person name="Meyerdierks A."/>
            <person name="Storesund J.E."/>
            <person name="Kallscheuer N."/>
            <person name="Luecker S."/>
            <person name="Lage O.M."/>
            <person name="Pohl T."/>
            <person name="Merkel B.J."/>
            <person name="Hornburger P."/>
            <person name="Mueller R.-W."/>
            <person name="Bruemmer F."/>
            <person name="Labrenz M."/>
            <person name="Spormann A.M."/>
            <person name="Op Den Camp H."/>
            <person name="Overmann J."/>
            <person name="Amann R."/>
            <person name="Jetten M.S.M."/>
            <person name="Mascher T."/>
            <person name="Medema M.H."/>
            <person name="Devos D.P."/>
            <person name="Kaster A.-K."/>
            <person name="Ovreas L."/>
            <person name="Rohde M."/>
            <person name="Galperin M.Y."/>
            <person name="Jogler C."/>
        </authorList>
    </citation>
    <scope>NUCLEOTIDE SEQUENCE [LARGE SCALE GENOMIC DNA]</scope>
    <source>
        <strain evidence="2 3">KOR34</strain>
    </source>
</reference>
<dbReference type="OrthoDB" id="9831461at2"/>
<evidence type="ECO:0000313" key="2">
    <source>
        <dbReference type="EMBL" id="TWT29606.1"/>
    </source>
</evidence>
<dbReference type="NCBIfam" id="TIGR02595">
    <property type="entry name" value="PEP_CTERM"/>
    <property type="match status" value="1"/>
</dbReference>
<name>A0A5C5UTQ0_9BACT</name>
<keyword evidence="3" id="KW-1185">Reference proteome</keyword>
<dbReference type="Proteomes" id="UP000316714">
    <property type="component" value="Unassembled WGS sequence"/>
</dbReference>
<evidence type="ECO:0000256" key="1">
    <source>
        <dbReference type="SAM" id="SignalP"/>
    </source>
</evidence>
<gene>
    <name evidence="2" type="ORF">KOR34_51600</name>
</gene>
<organism evidence="2 3">
    <name type="scientific">Posidoniimonas corsicana</name>
    <dbReference type="NCBI Taxonomy" id="1938618"/>
    <lineage>
        <taxon>Bacteria</taxon>
        <taxon>Pseudomonadati</taxon>
        <taxon>Planctomycetota</taxon>
        <taxon>Planctomycetia</taxon>
        <taxon>Pirellulales</taxon>
        <taxon>Lacipirellulaceae</taxon>
        <taxon>Posidoniimonas</taxon>
    </lineage>
</organism>
<evidence type="ECO:0000313" key="3">
    <source>
        <dbReference type="Proteomes" id="UP000316714"/>
    </source>
</evidence>
<keyword evidence="1" id="KW-0732">Signal</keyword>
<feature type="signal peptide" evidence="1">
    <location>
        <begin position="1"/>
        <end position="28"/>
    </location>
</feature>
<proteinExistence type="predicted"/>
<evidence type="ECO:0008006" key="4">
    <source>
        <dbReference type="Google" id="ProtNLM"/>
    </source>
</evidence>
<dbReference type="InterPro" id="IPR013424">
    <property type="entry name" value="Ice-binding_C"/>
</dbReference>
<dbReference type="AlphaFoldDB" id="A0A5C5UTQ0"/>
<sequence precursor="true">MIRQPGRRCAAVALLIVLLSIPSARSWADSFSLDSAPSLAGSVGDGAEDEFDLVPAGPLAPSPSLGSPFLDGAMYTGSVAGAAHTPNGNTIDAFSTNHFLRRLPASANMKLDFSIDRISTGAAGSASAAQAALSQQAGDIYRSSSAFINPAVFVGTLGVGSYAGPLASAGKGGSNKLLIDESAFGLLSGGAVVPAGAGAGPVGQGTHDNVDAYDRRSATTPAGSPGAVYSQHSYFAIAPSEAITVGASAADIFDTAALTPGTSPIPYASALSMGLDLNGRNTDSIDALVMFDAGLVGGATSGGPGAEAGRDYALFSLAPGSETLGALASLGISAGDVFFTDFSGSFAVYAFAADLGLPSGMASFPFQNQSNIDALEIAVVPEPAAAVLLAVGGLALGVRRRDA</sequence>
<comment type="caution">
    <text evidence="2">The sequence shown here is derived from an EMBL/GenBank/DDBJ whole genome shotgun (WGS) entry which is preliminary data.</text>
</comment>